<dbReference type="InterPro" id="IPR026950">
    <property type="entry name" value="Caps_assemb_Wzi"/>
</dbReference>
<comment type="caution">
    <text evidence="2">The sequence shown here is derived from an EMBL/GenBank/DDBJ whole genome shotgun (WGS) entry which is preliminary data.</text>
</comment>
<organism evidence="2">
    <name type="scientific">Gracilinema caldarium</name>
    <dbReference type="NCBI Taxonomy" id="215591"/>
    <lineage>
        <taxon>Bacteria</taxon>
        <taxon>Pseudomonadati</taxon>
        <taxon>Spirochaetota</taxon>
        <taxon>Spirochaetia</taxon>
        <taxon>Spirochaetales</taxon>
        <taxon>Breznakiellaceae</taxon>
        <taxon>Gracilinema</taxon>
    </lineage>
</organism>
<dbReference type="EMBL" id="DSVL01000125">
    <property type="protein sequence ID" value="HFH28662.1"/>
    <property type="molecule type" value="Genomic_DNA"/>
</dbReference>
<feature type="chain" id="PRO_5028241792" description="Capsule assembly protein Wzi" evidence="1">
    <location>
        <begin position="20"/>
        <end position="530"/>
    </location>
</feature>
<accession>A0A7C3I5W2</accession>
<keyword evidence="1" id="KW-0732">Signal</keyword>
<dbReference type="Pfam" id="PF14052">
    <property type="entry name" value="Caps_assemb_Wzi"/>
    <property type="match status" value="1"/>
</dbReference>
<dbReference type="Gene3D" id="2.40.160.130">
    <property type="entry name" value="Capsule assembly protein Wzi"/>
    <property type="match status" value="1"/>
</dbReference>
<dbReference type="AlphaFoldDB" id="A0A7C3I5W2"/>
<gene>
    <name evidence="2" type="ORF">ENS59_04010</name>
</gene>
<evidence type="ECO:0008006" key="3">
    <source>
        <dbReference type="Google" id="ProtNLM"/>
    </source>
</evidence>
<dbReference type="InterPro" id="IPR038636">
    <property type="entry name" value="Wzi_sf"/>
</dbReference>
<evidence type="ECO:0000313" key="2">
    <source>
        <dbReference type="EMBL" id="HFH28662.1"/>
    </source>
</evidence>
<protein>
    <recommendedName>
        <fullName evidence="3">Capsule assembly protein Wzi</fullName>
    </recommendedName>
</protein>
<proteinExistence type="predicted"/>
<evidence type="ECO:0000256" key="1">
    <source>
        <dbReference type="SAM" id="SignalP"/>
    </source>
</evidence>
<feature type="signal peptide" evidence="1">
    <location>
        <begin position="1"/>
        <end position="19"/>
    </location>
</feature>
<sequence length="530" mass="59826">MKRITLVSLLFFNSFFLFSQVINNPNDQIYKDIDRWAVQGYITQALPQIRPYPAQLLDTLLQDVMDRGNPAAQQKAASYLAAIAPGSRAVHVGLHGTLVGKDTDITLFGAPTVDGVLRIENWITGAYELQVYGSLRKPGEELIVPGTYSPYSDFVLDWANVGPINILQDWNSTLALGNDRLYVQSGLNRTSFGPFYDSSIVVGPQAGRAGHFSLEYRRDWWNFGILFMAITGTDDFGEGQFPDKYLMLHTLDFKPRSNIEFGFFESVVWGGRFEPLYFIPLNQLFAAQSMAGFSDNSLFGIHARWLVKPGLQVLSQLYVDDLNFNDLARFHFNTKYKLAGQAGIHYLPIDSFLPDLRLEYTAVMPYMYTHETGDENTRYIENEPNYFNYTHRGKNLGTDLEPNSDRIKLSLAKTLLPELTLTLSGYFTRHGNASEGIADMNPSYHDGSVLDDGRTDGGTATFHYETRFLTQSVIDYRLAGGLSLAWSIPTSFGVFGARADYVLEYGWNRNLKKDDNGLTNFWGLSASWRW</sequence>
<name>A0A7C3I5W2_9SPIR</name>
<reference evidence="2" key="1">
    <citation type="journal article" date="2020" name="mSystems">
        <title>Genome- and Community-Level Interaction Insights into Carbon Utilization and Element Cycling Functions of Hydrothermarchaeota in Hydrothermal Sediment.</title>
        <authorList>
            <person name="Zhou Z."/>
            <person name="Liu Y."/>
            <person name="Xu W."/>
            <person name="Pan J."/>
            <person name="Luo Z.H."/>
            <person name="Li M."/>
        </authorList>
    </citation>
    <scope>NUCLEOTIDE SEQUENCE [LARGE SCALE GENOMIC DNA]</scope>
    <source>
        <strain evidence="2">SpSt-503</strain>
    </source>
</reference>